<sequence>MIVKEIMKTDLKTVLPSATIYDAVRIMKTHNLRHLPVVNESFHLLGIISDRDLRDEGVDVFQMEDNNELQNAVSKVMSTNLITGTPLDFIEEAAALLYEFKIGCLPIVLNKKLVGIITGTDILNTFVQITGSHKPSSRIEIRIPNIPGILCPITYVFQRRRLNIISILLYPAEDEKHDRLVIRVQAMNTDAIVKELKEEGFDVIWPETL</sequence>
<comment type="caution">
    <text evidence="5">The sequence shown here is derived from an EMBL/GenBank/DDBJ whole genome shotgun (WGS) entry which is preliminary data.</text>
</comment>
<dbReference type="EMBL" id="JANPWE010000005">
    <property type="protein sequence ID" value="MCR6546044.1"/>
    <property type="molecule type" value="Genomic_DNA"/>
</dbReference>
<evidence type="ECO:0000256" key="1">
    <source>
        <dbReference type="ARBA" id="ARBA00023122"/>
    </source>
</evidence>
<dbReference type="InterPro" id="IPR000644">
    <property type="entry name" value="CBS_dom"/>
</dbReference>
<dbReference type="InterPro" id="IPR051257">
    <property type="entry name" value="Diverse_CBS-Domain"/>
</dbReference>
<dbReference type="SUPFAM" id="SSF55021">
    <property type="entry name" value="ACT-like"/>
    <property type="match status" value="1"/>
</dbReference>
<dbReference type="CDD" id="cd04584">
    <property type="entry name" value="CBS_pair_AcuB_like"/>
    <property type="match status" value="1"/>
</dbReference>
<dbReference type="InterPro" id="IPR045865">
    <property type="entry name" value="ACT-like_dom_sf"/>
</dbReference>
<dbReference type="SUPFAM" id="SSF54631">
    <property type="entry name" value="CBS-domain pair"/>
    <property type="match status" value="1"/>
</dbReference>
<evidence type="ECO:0000256" key="2">
    <source>
        <dbReference type="PROSITE-ProRule" id="PRU00703"/>
    </source>
</evidence>
<accession>A0ABT1Y595</accession>
<evidence type="ECO:0000313" key="5">
    <source>
        <dbReference type="EMBL" id="MCR6546044.1"/>
    </source>
</evidence>
<dbReference type="InterPro" id="IPR002912">
    <property type="entry name" value="ACT_dom"/>
</dbReference>
<feature type="domain" description="CBS" evidence="3">
    <location>
        <begin position="7"/>
        <end position="69"/>
    </location>
</feature>
<dbReference type="InterPro" id="IPR054480">
    <property type="entry name" value="AHAS_small-like_ACT"/>
</dbReference>
<dbReference type="PANTHER" id="PTHR43080:SF2">
    <property type="entry name" value="CBS DOMAIN-CONTAINING PROTEIN"/>
    <property type="match status" value="1"/>
</dbReference>
<dbReference type="Pfam" id="PF22629">
    <property type="entry name" value="ACT_AHAS_ss"/>
    <property type="match status" value="1"/>
</dbReference>
<keyword evidence="6" id="KW-1185">Reference proteome</keyword>
<dbReference type="Gene3D" id="3.10.580.10">
    <property type="entry name" value="CBS-domain"/>
    <property type="match status" value="1"/>
</dbReference>
<dbReference type="Proteomes" id="UP001524944">
    <property type="component" value="Unassembled WGS sequence"/>
</dbReference>
<gene>
    <name evidence="5" type="ORF">NVS47_11060</name>
</gene>
<dbReference type="PANTHER" id="PTHR43080">
    <property type="entry name" value="CBS DOMAIN-CONTAINING PROTEIN CBSX3, MITOCHONDRIAL"/>
    <property type="match status" value="1"/>
</dbReference>
<evidence type="ECO:0000259" key="3">
    <source>
        <dbReference type="PROSITE" id="PS51371"/>
    </source>
</evidence>
<dbReference type="InterPro" id="IPR046342">
    <property type="entry name" value="CBS_dom_sf"/>
</dbReference>
<dbReference type="RefSeq" id="WP_257913460.1">
    <property type="nucleotide sequence ID" value="NZ_JANPWE010000005.1"/>
</dbReference>
<dbReference type="Gene3D" id="3.30.70.260">
    <property type="match status" value="1"/>
</dbReference>
<feature type="domain" description="CBS" evidence="3">
    <location>
        <begin position="77"/>
        <end position="136"/>
    </location>
</feature>
<dbReference type="PROSITE" id="PS51671">
    <property type="entry name" value="ACT"/>
    <property type="match status" value="1"/>
</dbReference>
<evidence type="ECO:0000313" key="6">
    <source>
        <dbReference type="Proteomes" id="UP001524944"/>
    </source>
</evidence>
<dbReference type="Pfam" id="PF00571">
    <property type="entry name" value="CBS"/>
    <property type="match status" value="2"/>
</dbReference>
<feature type="domain" description="ACT" evidence="4">
    <location>
        <begin position="138"/>
        <end position="209"/>
    </location>
</feature>
<name>A0ABT1Y595_9FIRM</name>
<protein>
    <submittedName>
        <fullName evidence="5">CBS and ACT domain-containing protein</fullName>
    </submittedName>
</protein>
<keyword evidence="1 2" id="KW-0129">CBS domain</keyword>
<organism evidence="5 6">
    <name type="scientific">Dehalobacterium formicoaceticum</name>
    <dbReference type="NCBI Taxonomy" id="51515"/>
    <lineage>
        <taxon>Bacteria</taxon>
        <taxon>Bacillati</taxon>
        <taxon>Bacillota</taxon>
        <taxon>Clostridia</taxon>
        <taxon>Eubacteriales</taxon>
        <taxon>Peptococcaceae</taxon>
        <taxon>Dehalobacterium</taxon>
    </lineage>
</organism>
<evidence type="ECO:0000259" key="4">
    <source>
        <dbReference type="PROSITE" id="PS51671"/>
    </source>
</evidence>
<reference evidence="5 6" key="1">
    <citation type="submission" date="2022-08" db="EMBL/GenBank/DDBJ databases">
        <title>Proteogenomics of the novel Dehalobacterium formicoaceticum strain EZ94 highlights a key role of methyltransferases during anaerobic dichloromethane degradation.</title>
        <authorList>
            <person name="Wasmund K."/>
        </authorList>
    </citation>
    <scope>NUCLEOTIDE SEQUENCE [LARGE SCALE GENOMIC DNA]</scope>
    <source>
        <strain evidence="5 6">EZ94</strain>
    </source>
</reference>
<proteinExistence type="predicted"/>
<dbReference type="SMART" id="SM00116">
    <property type="entry name" value="CBS"/>
    <property type="match status" value="2"/>
</dbReference>
<dbReference type="PROSITE" id="PS51371">
    <property type="entry name" value="CBS"/>
    <property type="match status" value="2"/>
</dbReference>